<keyword evidence="3" id="KW-1185">Reference proteome</keyword>
<comment type="caution">
    <text evidence="2">The sequence shown here is derived from an EMBL/GenBank/DDBJ whole genome shotgun (WGS) entry which is preliminary data.</text>
</comment>
<evidence type="ECO:0000313" key="2">
    <source>
        <dbReference type="EMBL" id="CAG2212303.1"/>
    </source>
</evidence>
<feature type="region of interest" description="Disordered" evidence="1">
    <location>
        <begin position="257"/>
        <end position="283"/>
    </location>
</feature>
<organism evidence="2 3">
    <name type="scientific">Mytilus edulis</name>
    <name type="common">Blue mussel</name>
    <dbReference type="NCBI Taxonomy" id="6550"/>
    <lineage>
        <taxon>Eukaryota</taxon>
        <taxon>Metazoa</taxon>
        <taxon>Spiralia</taxon>
        <taxon>Lophotrochozoa</taxon>
        <taxon>Mollusca</taxon>
        <taxon>Bivalvia</taxon>
        <taxon>Autobranchia</taxon>
        <taxon>Pteriomorphia</taxon>
        <taxon>Mytilida</taxon>
        <taxon>Mytiloidea</taxon>
        <taxon>Mytilidae</taxon>
        <taxon>Mytilinae</taxon>
        <taxon>Mytilus</taxon>
    </lineage>
</organism>
<name>A0A8S3S164_MYTED</name>
<accession>A0A8S3S164</accession>
<evidence type="ECO:0000256" key="1">
    <source>
        <dbReference type="SAM" id="MobiDB-lite"/>
    </source>
</evidence>
<sequence>MFKIPPVRIIYCYTEYQTSLGQAENTIPNFILHEGLPSRTDIVEWTDPEEHTVIILDDMMRLISKSDDALHLVTVLSHHRNCSVIYITQNLFEKGTHFRSISLNIHIFVLMVNNRDKKQLLVFASQAFPGEVKYFKEAYEKAIRSVSFGGYLICDLSPYTDKRYRLRSSIFPTDDATIGSIAYEYSSYKKATTLPVEHSCFVFSIDCTQTKKEYFSETSDSGATLDQTYSNPVVRTIMAQELILISKDRYDRLMKQTSLSDNNGTDGGEKVEHDDNKKEEEKTVKTFSPMIEFSIPKRMNKRAMELYKFVMTQNKKVLSHNEHGELIVKGKCIPGSHIIDLIRHYVCPKKNPPAGDKKFKDILEILHIPKRLILRKKSVS</sequence>
<dbReference type="AlphaFoldDB" id="A0A8S3S164"/>
<evidence type="ECO:0000313" key="3">
    <source>
        <dbReference type="Proteomes" id="UP000683360"/>
    </source>
</evidence>
<feature type="compositionally biased region" description="Basic and acidic residues" evidence="1">
    <location>
        <begin position="267"/>
        <end position="283"/>
    </location>
</feature>
<dbReference type="Proteomes" id="UP000683360">
    <property type="component" value="Unassembled WGS sequence"/>
</dbReference>
<dbReference type="OrthoDB" id="10278253at2759"/>
<reference evidence="2" key="1">
    <citation type="submission" date="2021-03" db="EMBL/GenBank/DDBJ databases">
        <authorList>
            <person name="Bekaert M."/>
        </authorList>
    </citation>
    <scope>NUCLEOTIDE SEQUENCE</scope>
</reference>
<proteinExistence type="predicted"/>
<gene>
    <name evidence="2" type="ORF">MEDL_26270</name>
</gene>
<protein>
    <submittedName>
        <fullName evidence="2">Uncharacterized protein</fullName>
    </submittedName>
</protein>
<dbReference type="EMBL" id="CAJPWZ010001294">
    <property type="protein sequence ID" value="CAG2212303.1"/>
    <property type="molecule type" value="Genomic_DNA"/>
</dbReference>